<proteinExistence type="predicted"/>
<accession>A0ABN5Q647</accession>
<protein>
    <recommendedName>
        <fullName evidence="3">Isochorismatase family protein</fullName>
    </recommendedName>
</protein>
<dbReference type="EMBL" id="CP033138">
    <property type="protein sequence ID" value="AYO16343.1"/>
    <property type="molecule type" value="Genomic_DNA"/>
</dbReference>
<dbReference type="Proteomes" id="UP000272136">
    <property type="component" value="Chromosome 2"/>
</dbReference>
<evidence type="ECO:0000313" key="1">
    <source>
        <dbReference type="EMBL" id="AYO16343.1"/>
    </source>
</evidence>
<evidence type="ECO:0008006" key="3">
    <source>
        <dbReference type="Google" id="ProtNLM"/>
    </source>
</evidence>
<evidence type="ECO:0000313" key="2">
    <source>
        <dbReference type="Proteomes" id="UP000272136"/>
    </source>
</evidence>
<gene>
    <name evidence="1" type="ORF">D0812_18160</name>
</gene>
<sequence>MVILVGKVGVLGGKDRMKWLKMNNKCSVEHQRPKMSNFALANLWILDIQFETLHSEASVYSEHHDAEMVKLVDTLA</sequence>
<keyword evidence="2" id="KW-1185">Reference proteome</keyword>
<name>A0ABN5Q647_9VIBR</name>
<reference evidence="1 2" key="1">
    <citation type="submission" date="2018-10" db="EMBL/GenBank/DDBJ databases">
        <title>Whole Genome of Vibrio owensii strain 170502, isolated from Acute Hepatopancreatic Necrosis Disease (AHPND) shrimp.</title>
        <authorList>
            <person name="Yan M."/>
            <person name="Wang X."/>
            <person name="Wang Y."/>
        </authorList>
    </citation>
    <scope>NUCLEOTIDE SEQUENCE [LARGE SCALE GENOMIC DNA]</scope>
    <source>
        <strain evidence="1 2">1700302</strain>
    </source>
</reference>
<organism evidence="1 2">
    <name type="scientific">Vibrio owensii</name>
    <dbReference type="NCBI Taxonomy" id="696485"/>
    <lineage>
        <taxon>Bacteria</taxon>
        <taxon>Pseudomonadati</taxon>
        <taxon>Pseudomonadota</taxon>
        <taxon>Gammaproteobacteria</taxon>
        <taxon>Vibrionales</taxon>
        <taxon>Vibrionaceae</taxon>
        <taxon>Vibrio</taxon>
    </lineage>
</organism>